<evidence type="ECO:0000313" key="2">
    <source>
        <dbReference type="EMBL" id="KAK0646383.1"/>
    </source>
</evidence>
<gene>
    <name evidence="2" type="ORF">B0T16DRAFT_413311</name>
</gene>
<evidence type="ECO:0000313" key="3">
    <source>
        <dbReference type="Proteomes" id="UP001174936"/>
    </source>
</evidence>
<sequence>MPDDESSNKNPFVRFKHHIDQRVSAGLQNIFGLPSIVSRTFAAGPGPARPDNTNPTAGKKTETTTAPPAPMGNSDSWPRPSNEDDAEPHVNPLQLAEDSKDHLASIMDSFVGASREEADMGWMLFLTRSPYSPLLLDRHLGWKPSPNARDPPASDSPIHGTWSDAFDDLLRASSSLPMKNPTQKDTSFPLLLLGALASPQQTADLAHQASTYLWQLKQNRLDEVLFPYHDRMFSYKSPRTMAEWVALRQFESESDPFAQLHGWVETLRKGEELWKKEVAPKIERIREVVMDEGPETEEDAYRAAGAGAVERRLSKEKEKQVLSKGWDDLFEVFKHIGEEEEKPREVRVISSWERTKPTWSGGTKTVSKKEYVDEDGAMHVETVVSVKNAEGQETSRRVSHSVRSESSSPDETQRDGTKQQHADGSDGREGVVPVKDETKPSGWFWSRR</sequence>
<dbReference type="EMBL" id="JAULSV010000004">
    <property type="protein sequence ID" value="KAK0646383.1"/>
    <property type="molecule type" value="Genomic_DNA"/>
</dbReference>
<feature type="compositionally biased region" description="Basic and acidic residues" evidence="1">
    <location>
        <begin position="411"/>
        <end position="439"/>
    </location>
</feature>
<protein>
    <submittedName>
        <fullName evidence="2">Uncharacterized protein</fullName>
    </submittedName>
</protein>
<accession>A0AA39Y5N1</accession>
<evidence type="ECO:0000256" key="1">
    <source>
        <dbReference type="SAM" id="MobiDB-lite"/>
    </source>
</evidence>
<dbReference type="Proteomes" id="UP001174936">
    <property type="component" value="Unassembled WGS sequence"/>
</dbReference>
<organism evidence="2 3">
    <name type="scientific">Cercophora newfieldiana</name>
    <dbReference type="NCBI Taxonomy" id="92897"/>
    <lineage>
        <taxon>Eukaryota</taxon>
        <taxon>Fungi</taxon>
        <taxon>Dikarya</taxon>
        <taxon>Ascomycota</taxon>
        <taxon>Pezizomycotina</taxon>
        <taxon>Sordariomycetes</taxon>
        <taxon>Sordariomycetidae</taxon>
        <taxon>Sordariales</taxon>
        <taxon>Lasiosphaeriaceae</taxon>
        <taxon>Cercophora</taxon>
    </lineage>
</organism>
<proteinExistence type="predicted"/>
<dbReference type="AlphaFoldDB" id="A0AA39Y5N1"/>
<feature type="region of interest" description="Disordered" evidence="1">
    <location>
        <begin position="386"/>
        <end position="448"/>
    </location>
</feature>
<feature type="compositionally biased region" description="Low complexity" evidence="1">
    <location>
        <begin position="53"/>
        <end position="66"/>
    </location>
</feature>
<comment type="caution">
    <text evidence="2">The sequence shown here is derived from an EMBL/GenBank/DDBJ whole genome shotgun (WGS) entry which is preliminary data.</text>
</comment>
<feature type="region of interest" description="Disordered" evidence="1">
    <location>
        <begin position="39"/>
        <end position="89"/>
    </location>
</feature>
<keyword evidence="3" id="KW-1185">Reference proteome</keyword>
<name>A0AA39Y5N1_9PEZI</name>
<reference evidence="2" key="1">
    <citation type="submission" date="2023-06" db="EMBL/GenBank/DDBJ databases">
        <title>Genome-scale phylogeny and comparative genomics of the fungal order Sordariales.</title>
        <authorList>
            <consortium name="Lawrence Berkeley National Laboratory"/>
            <person name="Hensen N."/>
            <person name="Bonometti L."/>
            <person name="Westerberg I."/>
            <person name="Brannstrom I.O."/>
            <person name="Guillou S."/>
            <person name="Cros-Aarteil S."/>
            <person name="Calhoun S."/>
            <person name="Haridas S."/>
            <person name="Kuo A."/>
            <person name="Mondo S."/>
            <person name="Pangilinan J."/>
            <person name="Riley R."/>
            <person name="Labutti K."/>
            <person name="Andreopoulos B."/>
            <person name="Lipzen A."/>
            <person name="Chen C."/>
            <person name="Yanf M."/>
            <person name="Daum C."/>
            <person name="Ng V."/>
            <person name="Clum A."/>
            <person name="Steindorff A."/>
            <person name="Ohm R."/>
            <person name="Martin F."/>
            <person name="Silar P."/>
            <person name="Natvig D."/>
            <person name="Lalanne C."/>
            <person name="Gautier V."/>
            <person name="Ament-Velasquez S.L."/>
            <person name="Kruys A."/>
            <person name="Hutchinson M.I."/>
            <person name="Powell A.J."/>
            <person name="Barry K."/>
            <person name="Miller A.N."/>
            <person name="Grigoriev I.V."/>
            <person name="Debuchy R."/>
            <person name="Gladieux P."/>
            <person name="Thoren M.H."/>
            <person name="Johannesson H."/>
        </authorList>
    </citation>
    <scope>NUCLEOTIDE SEQUENCE</scope>
    <source>
        <strain evidence="2">SMH2532-1</strain>
    </source>
</reference>